<dbReference type="OrthoDB" id="9787435at2"/>
<dbReference type="Proteomes" id="UP000269301">
    <property type="component" value="Unassembled WGS sequence"/>
</dbReference>
<dbReference type="SUPFAM" id="SSF50129">
    <property type="entry name" value="GroES-like"/>
    <property type="match status" value="1"/>
</dbReference>
<dbReference type="CDD" id="cd08241">
    <property type="entry name" value="QOR1"/>
    <property type="match status" value="1"/>
</dbReference>
<dbReference type="EMBL" id="RBZP01000002">
    <property type="protein sequence ID" value="RKQ35760.1"/>
    <property type="molecule type" value="Genomic_DNA"/>
</dbReference>
<dbReference type="InterPro" id="IPR020843">
    <property type="entry name" value="ER"/>
</dbReference>
<proteinExistence type="predicted"/>
<dbReference type="Gene3D" id="3.40.50.720">
    <property type="entry name" value="NAD(P)-binding Rossmann-like Domain"/>
    <property type="match status" value="1"/>
</dbReference>
<sequence>MKRWEVVKLGKPEESLRLNKVEIPAIEKNKNEVLIKVESAAMNFFDILQCKGEYQERHPLPFTPGAELSGIVMSEDDTVYKKGQRVLAAPSLPNGAYSEWIKVEGDKVFSIPDTMTFNEAASMFITYQTGYYALLQCAQIKRGETLLVHAGSGGVGSAAIQLGKAFGARVIATAGSEEKIRICKEIGADIVINYKKEDFVKIVKESTNGKGADVIFDPVGGDTFDRSRKCIAFNGRLLIIGFASGRIAKAPANHLLVKNYSAVGVHWGYFWKLYPEKVNENHTKLVELYNEGFIKPLIYNEYSFEQLPLGLKQLGQRETWGKLVLKTS</sequence>
<reference evidence="2 3" key="1">
    <citation type="journal article" date="2016" name="Int. J. Syst. Evol. Microbiol.">
        <title>Oceanobacillus halophilus sp. nov., a novel moderately halophilic bacterium from a hypersaline lake.</title>
        <authorList>
            <person name="Amoozegar M.A."/>
            <person name="Bagheri M."/>
            <person name="Makhdoumi A."/>
            <person name="Nikou M.M."/>
            <person name="Fazeli S.A.S."/>
            <person name="Schumann P."/>
            <person name="Sproer C."/>
            <person name="Sanchez-Porro C."/>
            <person name="Ventosa A."/>
        </authorList>
    </citation>
    <scope>NUCLEOTIDE SEQUENCE [LARGE SCALE GENOMIC DNA]</scope>
    <source>
        <strain evidence="2 3">DSM 23996</strain>
    </source>
</reference>
<gene>
    <name evidence="2" type="ORF">D8M06_05730</name>
</gene>
<dbReference type="GO" id="GO:0008270">
    <property type="term" value="F:zinc ion binding"/>
    <property type="evidence" value="ECO:0007669"/>
    <property type="project" value="InterPro"/>
</dbReference>
<name>A0A495A7J0_9BACI</name>
<dbReference type="GO" id="GO:0016491">
    <property type="term" value="F:oxidoreductase activity"/>
    <property type="evidence" value="ECO:0007669"/>
    <property type="project" value="InterPro"/>
</dbReference>
<dbReference type="InterPro" id="IPR013149">
    <property type="entry name" value="ADH-like_C"/>
</dbReference>
<organism evidence="2 3">
    <name type="scientific">Oceanobacillus halophilus</name>
    <dbReference type="NCBI Taxonomy" id="930130"/>
    <lineage>
        <taxon>Bacteria</taxon>
        <taxon>Bacillati</taxon>
        <taxon>Bacillota</taxon>
        <taxon>Bacilli</taxon>
        <taxon>Bacillales</taxon>
        <taxon>Bacillaceae</taxon>
        <taxon>Oceanobacillus</taxon>
    </lineage>
</organism>
<dbReference type="PROSITE" id="PS01162">
    <property type="entry name" value="QOR_ZETA_CRYSTAL"/>
    <property type="match status" value="1"/>
</dbReference>
<dbReference type="SUPFAM" id="SSF51735">
    <property type="entry name" value="NAD(P)-binding Rossmann-fold domains"/>
    <property type="match status" value="1"/>
</dbReference>
<dbReference type="Gene3D" id="3.90.180.10">
    <property type="entry name" value="Medium-chain alcohol dehydrogenases, catalytic domain"/>
    <property type="match status" value="1"/>
</dbReference>
<dbReference type="SMART" id="SM00829">
    <property type="entry name" value="PKS_ER"/>
    <property type="match status" value="1"/>
</dbReference>
<dbReference type="AlphaFoldDB" id="A0A495A7J0"/>
<evidence type="ECO:0000313" key="3">
    <source>
        <dbReference type="Proteomes" id="UP000269301"/>
    </source>
</evidence>
<evidence type="ECO:0000313" key="2">
    <source>
        <dbReference type="EMBL" id="RKQ35760.1"/>
    </source>
</evidence>
<dbReference type="InterPro" id="IPR051397">
    <property type="entry name" value="Zn-ADH-like_protein"/>
</dbReference>
<evidence type="ECO:0000259" key="1">
    <source>
        <dbReference type="SMART" id="SM00829"/>
    </source>
</evidence>
<dbReference type="InterPro" id="IPR002364">
    <property type="entry name" value="Quin_OxRdtase/zeta-crystal_CS"/>
</dbReference>
<dbReference type="Pfam" id="PF00107">
    <property type="entry name" value="ADH_zinc_N"/>
    <property type="match status" value="1"/>
</dbReference>
<dbReference type="PANTHER" id="PTHR43677">
    <property type="entry name" value="SHORT-CHAIN DEHYDROGENASE/REDUCTASE"/>
    <property type="match status" value="1"/>
</dbReference>
<dbReference type="RefSeq" id="WP_121203431.1">
    <property type="nucleotide sequence ID" value="NZ_RBZP01000002.1"/>
</dbReference>
<keyword evidence="3" id="KW-1185">Reference proteome</keyword>
<protein>
    <submittedName>
        <fullName evidence="2">NADPH:quinone oxidoreductase family protein</fullName>
    </submittedName>
</protein>
<feature type="domain" description="Enoyl reductase (ER)" evidence="1">
    <location>
        <begin position="11"/>
        <end position="325"/>
    </location>
</feature>
<dbReference type="PANTHER" id="PTHR43677:SF4">
    <property type="entry name" value="QUINONE OXIDOREDUCTASE-LIKE PROTEIN 2"/>
    <property type="match status" value="1"/>
</dbReference>
<dbReference type="Pfam" id="PF08240">
    <property type="entry name" value="ADH_N"/>
    <property type="match status" value="1"/>
</dbReference>
<dbReference type="InterPro" id="IPR036291">
    <property type="entry name" value="NAD(P)-bd_dom_sf"/>
</dbReference>
<accession>A0A495A7J0</accession>
<dbReference type="InterPro" id="IPR013154">
    <property type="entry name" value="ADH-like_N"/>
</dbReference>
<dbReference type="InterPro" id="IPR011032">
    <property type="entry name" value="GroES-like_sf"/>
</dbReference>
<comment type="caution">
    <text evidence="2">The sequence shown here is derived from an EMBL/GenBank/DDBJ whole genome shotgun (WGS) entry which is preliminary data.</text>
</comment>